<comment type="caution">
    <text evidence="2">The sequence shown here is derived from an EMBL/GenBank/DDBJ whole genome shotgun (WGS) entry which is preliminary data.</text>
</comment>
<dbReference type="Pfam" id="PF08808">
    <property type="entry name" value="RES"/>
    <property type="match status" value="1"/>
</dbReference>
<evidence type="ECO:0000259" key="1">
    <source>
        <dbReference type="SMART" id="SM00953"/>
    </source>
</evidence>
<name>A0ABX0H3C7_9BACT</name>
<evidence type="ECO:0000313" key="2">
    <source>
        <dbReference type="EMBL" id="NHE56316.1"/>
    </source>
</evidence>
<keyword evidence="3" id="KW-1185">Reference proteome</keyword>
<accession>A0ABX0H3C7</accession>
<dbReference type="EMBL" id="JAANYN010000002">
    <property type="protein sequence ID" value="NHE56316.1"/>
    <property type="molecule type" value="Genomic_DNA"/>
</dbReference>
<feature type="domain" description="RES" evidence="1">
    <location>
        <begin position="14"/>
        <end position="139"/>
    </location>
</feature>
<organism evidence="2 3">
    <name type="scientific">Cyclobacterium plantarum</name>
    <dbReference type="NCBI Taxonomy" id="2716263"/>
    <lineage>
        <taxon>Bacteria</taxon>
        <taxon>Pseudomonadati</taxon>
        <taxon>Bacteroidota</taxon>
        <taxon>Cytophagia</taxon>
        <taxon>Cytophagales</taxon>
        <taxon>Cyclobacteriaceae</taxon>
        <taxon>Cyclobacterium</taxon>
    </lineage>
</organism>
<protein>
    <submittedName>
        <fullName evidence="2">RES family NAD+ phosphorylase</fullName>
    </submittedName>
</protein>
<dbReference type="Proteomes" id="UP000649799">
    <property type="component" value="Unassembled WGS sequence"/>
</dbReference>
<dbReference type="RefSeq" id="WP_166144025.1">
    <property type="nucleotide sequence ID" value="NZ_JAANYN010000002.1"/>
</dbReference>
<dbReference type="SMART" id="SM00953">
    <property type="entry name" value="RES"/>
    <property type="match status" value="1"/>
</dbReference>
<proteinExistence type="predicted"/>
<gene>
    <name evidence="2" type="ORF">G9Q97_05735</name>
</gene>
<sequence>MRVFRLSKKKYAKTLSGKGASKSGNRWNSKGTEMIYTAESRALAMAEVAVHVTLATLPSDYTMIEIEIPDTLKIKEISIKDLPDNWNHHPPNRSTQKIGDEFIDSDECLLKVPSAVVQGDFNILINPYHKEFGKIKIISVVAFPFDKRIFE</sequence>
<dbReference type="InterPro" id="IPR014914">
    <property type="entry name" value="RES_dom"/>
</dbReference>
<evidence type="ECO:0000313" key="3">
    <source>
        <dbReference type="Proteomes" id="UP000649799"/>
    </source>
</evidence>
<reference evidence="2 3" key="1">
    <citation type="submission" date="2020-03" db="EMBL/GenBank/DDBJ databases">
        <title>Cyclobacterium plantarum sp. nov., a marine bacterium isolated from a coastal-marine wetland.</title>
        <authorList>
            <person name="Sanchez-Porro C."/>
            <person name="Ventosa A."/>
            <person name="Amoozegar M."/>
        </authorList>
    </citation>
    <scope>NUCLEOTIDE SEQUENCE [LARGE SCALE GENOMIC DNA]</scope>
    <source>
        <strain evidence="2 3">GBPx2</strain>
    </source>
</reference>